<dbReference type="Proteomes" id="UP000003705">
    <property type="component" value="Unassembled WGS sequence"/>
</dbReference>
<name>E4KWM1_9FIRM</name>
<proteinExistence type="predicted"/>
<dbReference type="EMBL" id="AENP01000004">
    <property type="protein sequence ID" value="EFR33710.1"/>
    <property type="molecule type" value="Genomic_DNA"/>
</dbReference>
<evidence type="ECO:0000313" key="1">
    <source>
        <dbReference type="EMBL" id="EFR33710.1"/>
    </source>
</evidence>
<sequence length="39" mass="4828">MKKCKFIKKCKLIKNYKVIKNNKQKKIFSFNLQKLQRLL</sequence>
<keyword evidence="2" id="KW-1185">Reference proteome</keyword>
<gene>
    <name evidence="1" type="ORF">HMPREF9286_1549</name>
</gene>
<organism evidence="1 2">
    <name type="scientific">Peptoniphilus harei ACS-146-V-Sch2b</name>
    <dbReference type="NCBI Taxonomy" id="908338"/>
    <lineage>
        <taxon>Bacteria</taxon>
        <taxon>Bacillati</taxon>
        <taxon>Bacillota</taxon>
        <taxon>Tissierellia</taxon>
        <taxon>Tissierellales</taxon>
        <taxon>Peptoniphilaceae</taxon>
        <taxon>Peptoniphilus</taxon>
    </lineage>
</organism>
<evidence type="ECO:0000313" key="2">
    <source>
        <dbReference type="Proteomes" id="UP000003705"/>
    </source>
</evidence>
<protein>
    <submittedName>
        <fullName evidence="1">Uncharacterized protein</fullName>
    </submittedName>
</protein>
<reference evidence="1 2" key="1">
    <citation type="submission" date="2010-10" db="EMBL/GenBank/DDBJ databases">
        <authorList>
            <person name="Durkin A.S."/>
            <person name="Madupu R."/>
            <person name="Torralba M."/>
            <person name="Gillis M."/>
            <person name="Methe B."/>
            <person name="Sutton G."/>
            <person name="Nelson K.E."/>
        </authorList>
    </citation>
    <scope>NUCLEOTIDE SEQUENCE [LARGE SCALE GENOMIC DNA]</scope>
    <source>
        <strain evidence="1 2">ACS-146-V-Sch2b</strain>
    </source>
</reference>
<comment type="caution">
    <text evidence="1">The sequence shown here is derived from an EMBL/GenBank/DDBJ whole genome shotgun (WGS) entry which is preliminary data.</text>
</comment>
<accession>E4KWM1</accession>
<dbReference type="AlphaFoldDB" id="E4KWM1"/>